<dbReference type="Gene3D" id="3.90.1300.10">
    <property type="entry name" value="Amidase signature (AS) domain"/>
    <property type="match status" value="1"/>
</dbReference>
<dbReference type="RefSeq" id="WP_344854738.1">
    <property type="nucleotide sequence ID" value="NZ_BAAAZN010000001.1"/>
</dbReference>
<dbReference type="SUPFAM" id="SSF75304">
    <property type="entry name" value="Amidase signature (AS) enzymes"/>
    <property type="match status" value="1"/>
</dbReference>
<evidence type="ECO:0000313" key="4">
    <source>
        <dbReference type="EMBL" id="GAA3525131.1"/>
    </source>
</evidence>
<dbReference type="InterPro" id="IPR036928">
    <property type="entry name" value="AS_sf"/>
</dbReference>
<reference evidence="5" key="1">
    <citation type="journal article" date="2019" name="Int. J. Syst. Evol. Microbiol.">
        <title>The Global Catalogue of Microorganisms (GCM) 10K type strain sequencing project: providing services to taxonomists for standard genome sequencing and annotation.</title>
        <authorList>
            <consortium name="The Broad Institute Genomics Platform"/>
            <consortium name="The Broad Institute Genome Sequencing Center for Infectious Disease"/>
            <person name="Wu L."/>
            <person name="Ma J."/>
        </authorList>
    </citation>
    <scope>NUCLEOTIDE SEQUENCE [LARGE SCALE GENOMIC DNA]</scope>
    <source>
        <strain evidence="5">JCM 16898</strain>
    </source>
</reference>
<proteinExistence type="inferred from homology"/>
<feature type="domain" description="Amidase" evidence="3">
    <location>
        <begin position="36"/>
        <end position="452"/>
    </location>
</feature>
<evidence type="ECO:0000259" key="3">
    <source>
        <dbReference type="Pfam" id="PF01425"/>
    </source>
</evidence>
<gene>
    <name evidence="4" type="ORF">GCM10022222_04880</name>
</gene>
<keyword evidence="5" id="KW-1185">Reference proteome</keyword>
<comment type="similarity">
    <text evidence="1">Belongs to the amidase family.</text>
</comment>
<feature type="region of interest" description="Disordered" evidence="2">
    <location>
        <begin position="239"/>
        <end position="258"/>
    </location>
</feature>
<organism evidence="4 5">
    <name type="scientific">Amycolatopsis ultiminotia</name>
    <dbReference type="NCBI Taxonomy" id="543629"/>
    <lineage>
        <taxon>Bacteria</taxon>
        <taxon>Bacillati</taxon>
        <taxon>Actinomycetota</taxon>
        <taxon>Actinomycetes</taxon>
        <taxon>Pseudonocardiales</taxon>
        <taxon>Pseudonocardiaceae</taxon>
        <taxon>Amycolatopsis</taxon>
    </lineage>
</organism>
<evidence type="ECO:0000313" key="5">
    <source>
        <dbReference type="Proteomes" id="UP001500689"/>
    </source>
</evidence>
<comment type="caution">
    <text evidence="4">The sequence shown here is derived from an EMBL/GenBank/DDBJ whole genome shotgun (WGS) entry which is preliminary data.</text>
</comment>
<dbReference type="InterPro" id="IPR000120">
    <property type="entry name" value="Amidase"/>
</dbReference>
<protein>
    <submittedName>
        <fullName evidence="4">Amidase</fullName>
    </submittedName>
</protein>
<dbReference type="PANTHER" id="PTHR11895:SF7">
    <property type="entry name" value="GLUTAMYL-TRNA(GLN) AMIDOTRANSFERASE SUBUNIT A, MITOCHONDRIAL"/>
    <property type="match status" value="1"/>
</dbReference>
<dbReference type="InterPro" id="IPR023631">
    <property type="entry name" value="Amidase_dom"/>
</dbReference>
<dbReference type="EMBL" id="BAAAZN010000001">
    <property type="protein sequence ID" value="GAA3525131.1"/>
    <property type="molecule type" value="Genomic_DNA"/>
</dbReference>
<feature type="compositionally biased region" description="Low complexity" evidence="2">
    <location>
        <begin position="134"/>
        <end position="149"/>
    </location>
</feature>
<sequence length="469" mass="49520">MTAVNATEYDPATFEGLRFHTAARNFRDGGDSPRDYLERCLATIAEREPVVRAWVVLNEAGAREQADASTRRWRRGAPLSPVDGLPIGIKDLLETRDMPTRMGCAAFADNFPRRDNAAVWALRQAGAVVLGKTTTTELGGPEPGPTTNPFDPARTPGGSSSGSGAAVGARMVPAAIATQTGGSLMRPASFNGNWGLKPSQGAINRGERQTASMTAHGVLAGCPEDMWLIAMAIASRAGGDPGHPALSGPATPPSPRQPGTVAVLETEGWGRLDELSRGVFEQVLGQLEASGVTVLRRSDDAVLERFERSLVGSADLGSAILAWEHYWAFRDIVADNPGRVSARGKRFFIEAAEKLGAEAYEEALRSRAAVKAAYALLGPRVDAVIAPTSTGPAPEWRGDQPGRTPQRWPTGDPAFNFPSSLLGAPAVNVPLMAVGGLPFGFQVMGQPGTDARTTSYARWMGEAVSPVSA</sequence>
<name>A0ABP6UZQ7_9PSEU</name>
<dbReference type="Pfam" id="PF01425">
    <property type="entry name" value="Amidase"/>
    <property type="match status" value="1"/>
</dbReference>
<dbReference type="Proteomes" id="UP001500689">
    <property type="component" value="Unassembled WGS sequence"/>
</dbReference>
<evidence type="ECO:0000256" key="1">
    <source>
        <dbReference type="ARBA" id="ARBA00009199"/>
    </source>
</evidence>
<accession>A0ABP6UZQ7</accession>
<evidence type="ECO:0000256" key="2">
    <source>
        <dbReference type="SAM" id="MobiDB-lite"/>
    </source>
</evidence>
<dbReference type="PANTHER" id="PTHR11895">
    <property type="entry name" value="TRANSAMIDASE"/>
    <property type="match status" value="1"/>
</dbReference>
<feature type="region of interest" description="Disordered" evidence="2">
    <location>
        <begin position="134"/>
        <end position="166"/>
    </location>
</feature>